<evidence type="ECO:0000256" key="1">
    <source>
        <dbReference type="ARBA" id="ARBA00023015"/>
    </source>
</evidence>
<dbReference type="PANTHER" id="PTHR43132:SF2">
    <property type="entry name" value="ARSENICAL RESISTANCE OPERON REPRESSOR ARSR-RELATED"/>
    <property type="match status" value="1"/>
</dbReference>
<evidence type="ECO:0000256" key="2">
    <source>
        <dbReference type="ARBA" id="ARBA00023125"/>
    </source>
</evidence>
<dbReference type="SUPFAM" id="SSF46785">
    <property type="entry name" value="Winged helix' DNA-binding domain"/>
    <property type="match status" value="1"/>
</dbReference>
<dbReference type="PATRIC" id="fig|445709.3.peg.1544"/>
<dbReference type="Proteomes" id="UP000036700">
    <property type="component" value="Chromosome"/>
</dbReference>
<dbReference type="RefSeq" id="WP_047213852.1">
    <property type="nucleotide sequence ID" value="NZ_CP011568.3"/>
</dbReference>
<dbReference type="PRINTS" id="PR00778">
    <property type="entry name" value="HTHARSR"/>
</dbReference>
<dbReference type="InterPro" id="IPR051011">
    <property type="entry name" value="Metal_resp_trans_reg"/>
</dbReference>
<dbReference type="NCBIfam" id="NF033788">
    <property type="entry name" value="HTH_metalloreg"/>
    <property type="match status" value="1"/>
</dbReference>
<keyword evidence="6" id="KW-1185">Reference proteome</keyword>
<dbReference type="PANTHER" id="PTHR43132">
    <property type="entry name" value="ARSENICAL RESISTANCE OPERON REPRESSOR ARSR-RELATED"/>
    <property type="match status" value="1"/>
</dbReference>
<evidence type="ECO:0000313" key="5">
    <source>
        <dbReference type="EMBL" id="AKJ68032.1"/>
    </source>
</evidence>
<protein>
    <submittedName>
        <fullName evidence="5">ArsR family transcriptional regulator</fullName>
    </submittedName>
</protein>
<dbReference type="STRING" id="445709.ABW99_07225"/>
<dbReference type="GO" id="GO:0003700">
    <property type="term" value="F:DNA-binding transcription factor activity"/>
    <property type="evidence" value="ECO:0007669"/>
    <property type="project" value="InterPro"/>
</dbReference>
<evidence type="ECO:0000259" key="4">
    <source>
        <dbReference type="PROSITE" id="PS50987"/>
    </source>
</evidence>
<dbReference type="SMART" id="SM00418">
    <property type="entry name" value="HTH_ARSR"/>
    <property type="match status" value="1"/>
</dbReference>
<accession>A0A0G3ERU0</accession>
<dbReference type="AlphaFoldDB" id="A0A0G3ERU0"/>
<dbReference type="GO" id="GO:0003677">
    <property type="term" value="F:DNA binding"/>
    <property type="evidence" value="ECO:0007669"/>
    <property type="project" value="UniProtKB-KW"/>
</dbReference>
<keyword evidence="2" id="KW-0238">DNA-binding</keyword>
<dbReference type="InterPro" id="IPR011991">
    <property type="entry name" value="ArsR-like_HTH"/>
</dbReference>
<organism evidence="5 6">
    <name type="scientific">Pandoraea thiooxydans</name>
    <dbReference type="NCBI Taxonomy" id="445709"/>
    <lineage>
        <taxon>Bacteria</taxon>
        <taxon>Pseudomonadati</taxon>
        <taxon>Pseudomonadota</taxon>
        <taxon>Betaproteobacteria</taxon>
        <taxon>Burkholderiales</taxon>
        <taxon>Burkholderiaceae</taxon>
        <taxon>Pandoraea</taxon>
    </lineage>
</organism>
<dbReference type="EMBL" id="CP011568">
    <property type="protein sequence ID" value="AKJ68032.1"/>
    <property type="molecule type" value="Genomic_DNA"/>
</dbReference>
<name>A0A0G3ERU0_9BURK</name>
<dbReference type="PROSITE" id="PS50987">
    <property type="entry name" value="HTH_ARSR_2"/>
    <property type="match status" value="1"/>
</dbReference>
<evidence type="ECO:0000256" key="3">
    <source>
        <dbReference type="ARBA" id="ARBA00023163"/>
    </source>
</evidence>
<keyword evidence="3" id="KW-0804">Transcription</keyword>
<dbReference type="Pfam" id="PF01022">
    <property type="entry name" value="HTH_5"/>
    <property type="match status" value="1"/>
</dbReference>
<dbReference type="PROSITE" id="PS51257">
    <property type="entry name" value="PROKAR_LIPOPROTEIN"/>
    <property type="match status" value="1"/>
</dbReference>
<dbReference type="CDD" id="cd00090">
    <property type="entry name" value="HTH_ARSR"/>
    <property type="match status" value="1"/>
</dbReference>
<dbReference type="InterPro" id="IPR036388">
    <property type="entry name" value="WH-like_DNA-bd_sf"/>
</dbReference>
<dbReference type="InterPro" id="IPR036390">
    <property type="entry name" value="WH_DNA-bd_sf"/>
</dbReference>
<dbReference type="KEGG" id="ptx:ABW99_07225"/>
<dbReference type="OrthoDB" id="5296924at2"/>
<dbReference type="Gene3D" id="1.10.10.10">
    <property type="entry name" value="Winged helix-like DNA-binding domain superfamily/Winged helix DNA-binding domain"/>
    <property type="match status" value="1"/>
</dbReference>
<gene>
    <name evidence="5" type="ORF">ABW99_07225</name>
</gene>
<proteinExistence type="predicted"/>
<evidence type="ECO:0000313" key="6">
    <source>
        <dbReference type="Proteomes" id="UP000036700"/>
    </source>
</evidence>
<sequence>MSSHRATIDVAAMHAAAAQACSLLKVLANPDRLLLMCQLSQGEASVGELEEHLGIRQPTLSQQLGVLREHELVQTRRDGKNIFYSIVSKEALAVMAVLYTQFCPTS</sequence>
<dbReference type="InterPro" id="IPR001845">
    <property type="entry name" value="HTH_ArsR_DNA-bd_dom"/>
</dbReference>
<keyword evidence="1" id="KW-0805">Transcription regulation</keyword>
<reference evidence="6" key="1">
    <citation type="submission" date="2015-06" db="EMBL/GenBank/DDBJ databases">
        <authorList>
            <person name="Lim Y.L."/>
            <person name="Ee R."/>
            <person name="Yong D."/>
            <person name="How K.Y."/>
            <person name="Yin W.F."/>
            <person name="Chan K.G."/>
        </authorList>
    </citation>
    <scope>NUCLEOTIDE SEQUENCE [LARGE SCALE GENOMIC DNA]</scope>
    <source>
        <strain evidence="6">DSM 25325</strain>
    </source>
</reference>
<feature type="domain" description="HTH arsR-type" evidence="4">
    <location>
        <begin position="12"/>
        <end position="106"/>
    </location>
</feature>